<dbReference type="Proteomes" id="UP001140172">
    <property type="component" value="Unassembled WGS sequence"/>
</dbReference>
<keyword evidence="3 9" id="KW-0812">Transmembrane</keyword>
<evidence type="ECO:0000256" key="6">
    <source>
        <dbReference type="ARBA" id="ARBA00022989"/>
    </source>
</evidence>
<organism evidence="12 13">
    <name type="scientific">Coemansia interrupta</name>
    <dbReference type="NCBI Taxonomy" id="1126814"/>
    <lineage>
        <taxon>Eukaryota</taxon>
        <taxon>Fungi</taxon>
        <taxon>Fungi incertae sedis</taxon>
        <taxon>Zoopagomycota</taxon>
        <taxon>Kickxellomycotina</taxon>
        <taxon>Kickxellomycetes</taxon>
        <taxon>Kickxellales</taxon>
        <taxon>Kickxellaceae</taxon>
        <taxon>Coemansia</taxon>
    </lineage>
</organism>
<keyword evidence="13" id="KW-1185">Reference proteome</keyword>
<gene>
    <name evidence="12" type="ORF">GGI15_004271</name>
</gene>
<evidence type="ECO:0000259" key="11">
    <source>
        <dbReference type="Pfam" id="PF02096"/>
    </source>
</evidence>
<evidence type="ECO:0000256" key="8">
    <source>
        <dbReference type="ARBA" id="ARBA00023136"/>
    </source>
</evidence>
<dbReference type="NCBIfam" id="TIGR03592">
    <property type="entry name" value="yidC_oxa1_cterm"/>
    <property type="match status" value="1"/>
</dbReference>
<proteinExistence type="inferred from homology"/>
<keyword evidence="4" id="KW-0999">Mitochondrion inner membrane</keyword>
<keyword evidence="5" id="KW-0809">Transit peptide</keyword>
<dbReference type="Pfam" id="PF02096">
    <property type="entry name" value="60KD_IMP"/>
    <property type="match status" value="1"/>
</dbReference>
<protein>
    <recommendedName>
        <fullName evidence="11">Membrane insertase YidC/Oxa/ALB C-terminal domain-containing protein</fullName>
    </recommendedName>
</protein>
<feature type="domain" description="Membrane insertase YidC/Oxa/ALB C-terminal" evidence="11">
    <location>
        <begin position="141"/>
        <end position="334"/>
    </location>
</feature>
<evidence type="ECO:0000313" key="13">
    <source>
        <dbReference type="Proteomes" id="UP001140172"/>
    </source>
</evidence>
<dbReference type="CDD" id="cd20069">
    <property type="entry name" value="5TM_Oxa1-like"/>
    <property type="match status" value="1"/>
</dbReference>
<keyword evidence="8 10" id="KW-0472">Membrane</keyword>
<accession>A0A9W8H562</accession>
<dbReference type="AlphaFoldDB" id="A0A9W8H562"/>
<sequence length="388" mass="42056">MRQAARFGVAFVVRAGGSLRLTAAAGRSIAGTQLRTLSTGALGSRINVFGSVRAVPLISSISTRGMHSSSSNGADAAHEVLTEAGGKVLSDASGTQLDPEMATQAAMQIGDLARHGLDTLLPTRMMEYVLEYVHVTTGMPWWATIIATVVGVRALAFPFAARSQRHMVGVNRLKPETQLLLERQRAASRVGDVMASARAAQEMRSIYKRNGVSPWKGMGGNVVTLPFMMGMFFALKDMAGLSAITHMHTGGLWWFTDLAVPDPLYILPAVSCMGMMAVMELQTKLNSATEQSKHMVYGMRVAGVAMAYLTCGLPADVFVFWIANNLLSFGQVALFHSKGFKAYMGIPDMDKVQYARKPESMMDKVNLQSLMGKDTGKDKKFVVKHKKI</sequence>
<name>A0A9W8H562_9FUNG</name>
<dbReference type="EMBL" id="JANBUM010000368">
    <property type="protein sequence ID" value="KAJ2778112.1"/>
    <property type="molecule type" value="Genomic_DNA"/>
</dbReference>
<keyword evidence="6 10" id="KW-1133">Transmembrane helix</keyword>
<evidence type="ECO:0000256" key="1">
    <source>
        <dbReference type="ARBA" id="ARBA00004448"/>
    </source>
</evidence>
<comment type="subcellular location">
    <subcellularLocation>
        <location evidence="9">Membrane</location>
        <topology evidence="9">Multi-pass membrane protein</topology>
    </subcellularLocation>
    <subcellularLocation>
        <location evidence="1">Mitochondrion inner membrane</location>
        <topology evidence="1">Multi-pass membrane protein</topology>
    </subcellularLocation>
</comment>
<dbReference type="GO" id="GO:0032977">
    <property type="term" value="F:membrane insertase activity"/>
    <property type="evidence" value="ECO:0007669"/>
    <property type="project" value="InterPro"/>
</dbReference>
<evidence type="ECO:0000256" key="3">
    <source>
        <dbReference type="ARBA" id="ARBA00022692"/>
    </source>
</evidence>
<keyword evidence="7" id="KW-0496">Mitochondrion</keyword>
<feature type="transmembrane region" description="Helical" evidence="10">
    <location>
        <begin position="222"/>
        <end position="244"/>
    </location>
</feature>
<evidence type="ECO:0000256" key="4">
    <source>
        <dbReference type="ARBA" id="ARBA00022792"/>
    </source>
</evidence>
<dbReference type="InterPro" id="IPR028055">
    <property type="entry name" value="YidC/Oxa/ALB_C"/>
</dbReference>
<comment type="similarity">
    <text evidence="2 9">Belongs to the OXA1/ALB3/YidC family.</text>
</comment>
<feature type="transmembrane region" description="Helical" evidence="10">
    <location>
        <begin position="301"/>
        <end position="323"/>
    </location>
</feature>
<feature type="transmembrane region" description="Helical" evidence="10">
    <location>
        <begin position="141"/>
        <end position="161"/>
    </location>
</feature>
<dbReference type="InterPro" id="IPR001708">
    <property type="entry name" value="YidC/ALB3/OXA1/COX18"/>
</dbReference>
<evidence type="ECO:0000256" key="2">
    <source>
        <dbReference type="ARBA" id="ARBA00009877"/>
    </source>
</evidence>
<evidence type="ECO:0000256" key="7">
    <source>
        <dbReference type="ARBA" id="ARBA00023128"/>
    </source>
</evidence>
<dbReference type="GO" id="GO:0005743">
    <property type="term" value="C:mitochondrial inner membrane"/>
    <property type="evidence" value="ECO:0007669"/>
    <property type="project" value="UniProtKB-SubCell"/>
</dbReference>
<evidence type="ECO:0000256" key="5">
    <source>
        <dbReference type="ARBA" id="ARBA00022946"/>
    </source>
</evidence>
<dbReference type="PANTHER" id="PTHR12428:SF66">
    <property type="entry name" value="MITOCHONDRIAL INNER MEMBRANE PROTEIN OXA1L"/>
    <property type="match status" value="1"/>
</dbReference>
<dbReference type="GO" id="GO:0032979">
    <property type="term" value="P:protein insertion into mitochondrial inner membrane from matrix"/>
    <property type="evidence" value="ECO:0007669"/>
    <property type="project" value="TreeGrafter"/>
</dbReference>
<reference evidence="12" key="1">
    <citation type="submission" date="2022-07" db="EMBL/GenBank/DDBJ databases">
        <title>Phylogenomic reconstructions and comparative analyses of Kickxellomycotina fungi.</title>
        <authorList>
            <person name="Reynolds N.K."/>
            <person name="Stajich J.E."/>
            <person name="Barry K."/>
            <person name="Grigoriev I.V."/>
            <person name="Crous P."/>
            <person name="Smith M.E."/>
        </authorList>
    </citation>
    <scope>NUCLEOTIDE SEQUENCE</scope>
    <source>
        <strain evidence="12">BCRC 34489</strain>
    </source>
</reference>
<feature type="transmembrane region" description="Helical" evidence="10">
    <location>
        <begin position="264"/>
        <end position="281"/>
    </location>
</feature>
<dbReference type="OrthoDB" id="2148490at2759"/>
<dbReference type="PANTHER" id="PTHR12428">
    <property type="entry name" value="OXA1"/>
    <property type="match status" value="1"/>
</dbReference>
<comment type="caution">
    <text evidence="12">The sequence shown here is derived from an EMBL/GenBank/DDBJ whole genome shotgun (WGS) entry which is preliminary data.</text>
</comment>
<evidence type="ECO:0000256" key="10">
    <source>
        <dbReference type="SAM" id="Phobius"/>
    </source>
</evidence>
<evidence type="ECO:0000256" key="9">
    <source>
        <dbReference type="RuleBase" id="RU003945"/>
    </source>
</evidence>
<evidence type="ECO:0000313" key="12">
    <source>
        <dbReference type="EMBL" id="KAJ2778112.1"/>
    </source>
</evidence>